<dbReference type="PANTHER" id="PTHR43395">
    <property type="entry name" value="SENSOR HISTIDINE KINASE CHEA"/>
    <property type="match status" value="1"/>
</dbReference>
<dbReference type="Gene3D" id="3.40.50.2300">
    <property type="match status" value="1"/>
</dbReference>
<evidence type="ECO:0000259" key="2">
    <source>
        <dbReference type="PROSITE" id="PS50110"/>
    </source>
</evidence>
<keyword evidence="3" id="KW-0808">Transferase</keyword>
<dbReference type="InterPro" id="IPR001789">
    <property type="entry name" value="Sig_transdc_resp-reg_receiver"/>
</dbReference>
<dbReference type="PANTHER" id="PTHR43395:SF1">
    <property type="entry name" value="CHEMOTAXIS PROTEIN CHEA"/>
    <property type="match status" value="1"/>
</dbReference>
<name>A0A480A4X0_9CYAN</name>
<evidence type="ECO:0000313" key="3">
    <source>
        <dbReference type="EMBL" id="GCL40035.1"/>
    </source>
</evidence>
<reference evidence="4" key="1">
    <citation type="submission" date="2019-02" db="EMBL/GenBank/DDBJ databases">
        <title>Draft genome sequence of Sphaerospermopsis reniformis NIES-1949.</title>
        <authorList>
            <person name="Yamaguchi H."/>
            <person name="Suzuki S."/>
            <person name="Kawachi M."/>
        </authorList>
    </citation>
    <scope>NUCLEOTIDE SEQUENCE [LARGE SCALE GENOMIC DNA]</scope>
    <source>
        <strain evidence="4">NIES-1949</strain>
    </source>
</reference>
<dbReference type="InterPro" id="IPR051315">
    <property type="entry name" value="Bact_Chemotaxis_CheA"/>
</dbReference>
<gene>
    <name evidence="3" type="ORF">SR1949_51690</name>
</gene>
<protein>
    <submittedName>
        <fullName evidence="3">CheA signal transduction histidine kinase</fullName>
    </submittedName>
</protein>
<feature type="domain" description="Response regulatory" evidence="2">
    <location>
        <begin position="1"/>
        <end position="65"/>
    </location>
</feature>
<dbReference type="GO" id="GO:0016301">
    <property type="term" value="F:kinase activity"/>
    <property type="evidence" value="ECO:0007669"/>
    <property type="project" value="UniProtKB-KW"/>
</dbReference>
<dbReference type="Proteomes" id="UP000300142">
    <property type="component" value="Unassembled WGS sequence"/>
</dbReference>
<dbReference type="SUPFAM" id="SSF52172">
    <property type="entry name" value="CheY-like"/>
    <property type="match status" value="1"/>
</dbReference>
<sequence>MPRCDGLELLSLIQKDGSLNHLPIAMLTSRGADKHKQMAVQLGASGYFTKPYLEEALLEAATRMLKGEKLVTA</sequence>
<evidence type="ECO:0000256" key="1">
    <source>
        <dbReference type="PROSITE-ProRule" id="PRU00169"/>
    </source>
</evidence>
<proteinExistence type="predicted"/>
<dbReference type="Pfam" id="PF00072">
    <property type="entry name" value="Response_reg"/>
    <property type="match status" value="1"/>
</dbReference>
<keyword evidence="4" id="KW-1185">Reference proteome</keyword>
<evidence type="ECO:0000313" key="4">
    <source>
        <dbReference type="Proteomes" id="UP000300142"/>
    </source>
</evidence>
<comment type="caution">
    <text evidence="1">Lacks conserved residue(s) required for the propagation of feature annotation.</text>
</comment>
<keyword evidence="3" id="KW-0418">Kinase</keyword>
<organism evidence="3 4">
    <name type="scientific">Sphaerospermopsis reniformis</name>
    <dbReference type="NCBI Taxonomy" id="531300"/>
    <lineage>
        <taxon>Bacteria</taxon>
        <taxon>Bacillati</taxon>
        <taxon>Cyanobacteriota</taxon>
        <taxon>Cyanophyceae</taxon>
        <taxon>Nostocales</taxon>
        <taxon>Aphanizomenonaceae</taxon>
        <taxon>Sphaerospermopsis</taxon>
    </lineage>
</organism>
<dbReference type="GO" id="GO:0000160">
    <property type="term" value="P:phosphorelay signal transduction system"/>
    <property type="evidence" value="ECO:0007669"/>
    <property type="project" value="InterPro"/>
</dbReference>
<comment type="caution">
    <text evidence="3">The sequence shown here is derived from an EMBL/GenBank/DDBJ whole genome shotgun (WGS) entry which is preliminary data.</text>
</comment>
<dbReference type="EMBL" id="BJCE01000389">
    <property type="protein sequence ID" value="GCL40035.1"/>
    <property type="molecule type" value="Genomic_DNA"/>
</dbReference>
<dbReference type="InterPro" id="IPR011006">
    <property type="entry name" value="CheY-like_superfamily"/>
</dbReference>
<accession>A0A480A4X0</accession>
<dbReference type="PROSITE" id="PS50110">
    <property type="entry name" value="RESPONSE_REGULATORY"/>
    <property type="match status" value="1"/>
</dbReference>
<dbReference type="AlphaFoldDB" id="A0A480A4X0"/>